<keyword evidence="2" id="KW-1185">Reference proteome</keyword>
<proteinExistence type="predicted"/>
<comment type="caution">
    <text evidence="1">The sequence shown here is derived from an EMBL/GenBank/DDBJ whole genome shotgun (WGS) entry which is preliminary data.</text>
</comment>
<protein>
    <submittedName>
        <fullName evidence="1">Uncharacterized protein</fullName>
    </submittedName>
</protein>
<name>A0AAN5DCE2_9BILA</name>
<sequence>SEESALSVIDDCLRQVEVGVDESNVALRALINKSIEAVSMVLKKESTNKIELCLEQLFNDRASALKSDNVKEGTPIELTYGLVECVHVTLKKLLNDRKEIEAILAMCERNSSARPLDPVVSSQDSNNRCTRIGPCFICLRNQLFR</sequence>
<organism evidence="1 2">
    <name type="scientific">Pristionchus mayeri</name>
    <dbReference type="NCBI Taxonomy" id="1317129"/>
    <lineage>
        <taxon>Eukaryota</taxon>
        <taxon>Metazoa</taxon>
        <taxon>Ecdysozoa</taxon>
        <taxon>Nematoda</taxon>
        <taxon>Chromadorea</taxon>
        <taxon>Rhabditida</taxon>
        <taxon>Rhabditina</taxon>
        <taxon>Diplogasteromorpha</taxon>
        <taxon>Diplogasteroidea</taxon>
        <taxon>Neodiplogasteridae</taxon>
        <taxon>Pristionchus</taxon>
    </lineage>
</organism>
<feature type="non-terminal residue" evidence="1">
    <location>
        <position position="1"/>
    </location>
</feature>
<dbReference type="EMBL" id="BTRK01000006">
    <property type="protein sequence ID" value="GMR60002.1"/>
    <property type="molecule type" value="Genomic_DNA"/>
</dbReference>
<reference evidence="2" key="1">
    <citation type="submission" date="2022-10" db="EMBL/GenBank/DDBJ databases">
        <title>Genome assembly of Pristionchus species.</title>
        <authorList>
            <person name="Yoshida K."/>
            <person name="Sommer R.J."/>
        </authorList>
    </citation>
    <scope>NUCLEOTIDE SEQUENCE [LARGE SCALE GENOMIC DNA]</scope>
    <source>
        <strain evidence="2">RS5460</strain>
    </source>
</reference>
<dbReference type="Proteomes" id="UP001328107">
    <property type="component" value="Unassembled WGS sequence"/>
</dbReference>
<dbReference type="AlphaFoldDB" id="A0AAN5DCE2"/>
<accession>A0AAN5DCE2</accession>
<evidence type="ECO:0000313" key="2">
    <source>
        <dbReference type="Proteomes" id="UP001328107"/>
    </source>
</evidence>
<gene>
    <name evidence="1" type="ORF">PMAYCL1PPCAC_30197</name>
</gene>
<evidence type="ECO:0000313" key="1">
    <source>
        <dbReference type="EMBL" id="GMR60002.1"/>
    </source>
</evidence>